<dbReference type="InterPro" id="IPR037066">
    <property type="entry name" value="Plug_dom_sf"/>
</dbReference>
<comment type="caution">
    <text evidence="3">The sequence shown here is derived from an EMBL/GenBank/DDBJ whole genome shotgun (WGS) entry which is preliminary data.</text>
</comment>
<organism evidence="3 4">
    <name type="scientific">Sphingobacterium faecale</name>
    <dbReference type="NCBI Taxonomy" id="2803775"/>
    <lineage>
        <taxon>Bacteria</taxon>
        <taxon>Pseudomonadati</taxon>
        <taxon>Bacteroidota</taxon>
        <taxon>Sphingobacteriia</taxon>
        <taxon>Sphingobacteriales</taxon>
        <taxon>Sphingobacteriaceae</taxon>
        <taxon>Sphingobacterium</taxon>
    </lineage>
</organism>
<evidence type="ECO:0000259" key="2">
    <source>
        <dbReference type="Pfam" id="PF07715"/>
    </source>
</evidence>
<keyword evidence="1" id="KW-0998">Cell outer membrane</keyword>
<dbReference type="EMBL" id="JAERTY010000011">
    <property type="protein sequence ID" value="MBL1410910.1"/>
    <property type="molecule type" value="Genomic_DNA"/>
</dbReference>
<keyword evidence="4" id="KW-1185">Reference proteome</keyword>
<keyword evidence="3" id="KW-0675">Receptor</keyword>
<keyword evidence="1" id="KW-0472">Membrane</keyword>
<dbReference type="SUPFAM" id="SSF56935">
    <property type="entry name" value="Porins"/>
    <property type="match status" value="3"/>
</dbReference>
<feature type="domain" description="TonB-dependent receptor plug" evidence="2">
    <location>
        <begin position="25"/>
        <end position="77"/>
    </location>
</feature>
<evidence type="ECO:0000256" key="1">
    <source>
        <dbReference type="PROSITE-ProRule" id="PRU01360"/>
    </source>
</evidence>
<keyword evidence="1" id="KW-0813">Transport</keyword>
<dbReference type="InterPro" id="IPR039426">
    <property type="entry name" value="TonB-dep_rcpt-like"/>
</dbReference>
<gene>
    <name evidence="3" type="ORF">JKG61_19285</name>
</gene>
<accession>A0ABS1R8R9</accession>
<dbReference type="RefSeq" id="WP_202104598.1">
    <property type="nucleotide sequence ID" value="NZ_JAERTY010000011.1"/>
</dbReference>
<name>A0ABS1R8R9_9SPHI</name>
<evidence type="ECO:0000313" key="3">
    <source>
        <dbReference type="EMBL" id="MBL1410910.1"/>
    </source>
</evidence>
<sequence>MGLRLGTADASASVSEKTLFHNATGNSGVSPLILVDGEVMRDGFDVNRLDAGDIESVSVLKDRTATALYGDRGKNGVILITAKKGSVTQRLYGKVLSTNLADSIRGGFGNIVIRGVNPRDGSKAKPVFVVDGEYMGDYYDASSLKPENIHSISVLKEASAEAIYGARGRNGVIVVTTKPAVYSVSPAKGDTTLFVGGAKGNSGNIIVGKRVATDGAAVTLNKARTFNLPAVGLFVVDGEVQKSSFDINTIPVENVESFTLLKGSEARAVYGELGKDGVVIVVTKKSKN</sequence>
<dbReference type="PROSITE" id="PS52016">
    <property type="entry name" value="TONB_DEPENDENT_REC_3"/>
    <property type="match status" value="1"/>
</dbReference>
<dbReference type="NCBIfam" id="TIGR04057">
    <property type="entry name" value="SusC_RagA_signa"/>
    <property type="match status" value="2"/>
</dbReference>
<protein>
    <submittedName>
        <fullName evidence="3">TonB-dependent receptor plug domain-containing protein</fullName>
    </submittedName>
</protein>
<keyword evidence="1" id="KW-1134">Transmembrane beta strand</keyword>
<dbReference type="InterPro" id="IPR012910">
    <property type="entry name" value="Plug_dom"/>
</dbReference>
<feature type="domain" description="TonB-dependent receptor plug" evidence="2">
    <location>
        <begin position="95"/>
        <end position="172"/>
    </location>
</feature>
<keyword evidence="1" id="KW-0812">Transmembrane</keyword>
<proteinExistence type="inferred from homology"/>
<dbReference type="Gene3D" id="2.170.130.10">
    <property type="entry name" value="TonB-dependent receptor, plug domain"/>
    <property type="match status" value="3"/>
</dbReference>
<comment type="similarity">
    <text evidence="1">Belongs to the TonB-dependent receptor family.</text>
</comment>
<reference evidence="3 4" key="1">
    <citation type="submission" date="2021-01" db="EMBL/GenBank/DDBJ databases">
        <title>C459-1 draft genome sequence.</title>
        <authorList>
            <person name="Zhang X.-F."/>
        </authorList>
    </citation>
    <scope>NUCLEOTIDE SEQUENCE [LARGE SCALE GENOMIC DNA]</scope>
    <source>
        <strain evidence="4">C459-1</strain>
    </source>
</reference>
<comment type="subcellular location">
    <subcellularLocation>
        <location evidence="1">Cell outer membrane</location>
        <topology evidence="1">Multi-pass membrane protein</topology>
    </subcellularLocation>
</comment>
<dbReference type="Pfam" id="PF07715">
    <property type="entry name" value="Plug"/>
    <property type="match status" value="2"/>
</dbReference>
<dbReference type="InterPro" id="IPR023997">
    <property type="entry name" value="TonB-dep_OMP_SusC/RagA_CS"/>
</dbReference>
<dbReference type="Proteomes" id="UP000625283">
    <property type="component" value="Unassembled WGS sequence"/>
</dbReference>
<evidence type="ECO:0000313" key="4">
    <source>
        <dbReference type="Proteomes" id="UP000625283"/>
    </source>
</evidence>